<dbReference type="EMBL" id="BLLF01005776">
    <property type="protein sequence ID" value="GFH31618.1"/>
    <property type="molecule type" value="Genomic_DNA"/>
</dbReference>
<protein>
    <submittedName>
        <fullName evidence="1">Uncharacterized protein</fullName>
    </submittedName>
</protein>
<feature type="non-terminal residue" evidence="1">
    <location>
        <position position="1"/>
    </location>
</feature>
<evidence type="ECO:0000313" key="1">
    <source>
        <dbReference type="EMBL" id="GFH31618.1"/>
    </source>
</evidence>
<evidence type="ECO:0000313" key="2">
    <source>
        <dbReference type="Proteomes" id="UP000485058"/>
    </source>
</evidence>
<sequence length="45" mass="4857">MPVHRTANKHWCSASFQAATFFATSPYAVVATLTQLLGCPTACQQ</sequence>
<dbReference type="Proteomes" id="UP000485058">
    <property type="component" value="Unassembled WGS sequence"/>
</dbReference>
<dbReference type="AlphaFoldDB" id="A0A6A0AG50"/>
<feature type="non-terminal residue" evidence="1">
    <location>
        <position position="45"/>
    </location>
</feature>
<organism evidence="1 2">
    <name type="scientific">Haematococcus lacustris</name>
    <name type="common">Green alga</name>
    <name type="synonym">Haematococcus pluvialis</name>
    <dbReference type="NCBI Taxonomy" id="44745"/>
    <lineage>
        <taxon>Eukaryota</taxon>
        <taxon>Viridiplantae</taxon>
        <taxon>Chlorophyta</taxon>
        <taxon>core chlorophytes</taxon>
        <taxon>Chlorophyceae</taxon>
        <taxon>CS clade</taxon>
        <taxon>Chlamydomonadales</taxon>
        <taxon>Haematococcaceae</taxon>
        <taxon>Haematococcus</taxon>
    </lineage>
</organism>
<comment type="caution">
    <text evidence="1">The sequence shown here is derived from an EMBL/GenBank/DDBJ whole genome shotgun (WGS) entry which is preliminary data.</text>
</comment>
<keyword evidence="2" id="KW-1185">Reference proteome</keyword>
<proteinExistence type="predicted"/>
<gene>
    <name evidence="1" type="ORF">HaLaN_30695</name>
</gene>
<accession>A0A6A0AG50</accession>
<reference evidence="1 2" key="1">
    <citation type="submission" date="2020-02" db="EMBL/GenBank/DDBJ databases">
        <title>Draft genome sequence of Haematococcus lacustris strain NIES-144.</title>
        <authorList>
            <person name="Morimoto D."/>
            <person name="Nakagawa S."/>
            <person name="Yoshida T."/>
            <person name="Sawayama S."/>
        </authorList>
    </citation>
    <scope>NUCLEOTIDE SEQUENCE [LARGE SCALE GENOMIC DNA]</scope>
    <source>
        <strain evidence="1 2">NIES-144</strain>
    </source>
</reference>
<name>A0A6A0AG50_HAELA</name>